<evidence type="ECO:0000256" key="12">
    <source>
        <dbReference type="ARBA" id="ARBA00023136"/>
    </source>
</evidence>
<dbReference type="EMBL" id="RJUK01000001">
    <property type="protein sequence ID" value="ROQ20708.1"/>
    <property type="molecule type" value="Genomic_DNA"/>
</dbReference>
<dbReference type="InterPro" id="IPR017938">
    <property type="entry name" value="Riboflavin_synthase-like_b-brl"/>
</dbReference>
<dbReference type="GO" id="GO:0016491">
    <property type="term" value="F:oxidoreductase activity"/>
    <property type="evidence" value="ECO:0007669"/>
    <property type="project" value="UniProtKB-KW"/>
</dbReference>
<dbReference type="AlphaFoldDB" id="A0A3N1NZG0"/>
<dbReference type="InterPro" id="IPR013112">
    <property type="entry name" value="FAD-bd_8"/>
</dbReference>
<dbReference type="Gene3D" id="2.40.30.10">
    <property type="entry name" value="Translation factors"/>
    <property type="match status" value="1"/>
</dbReference>
<evidence type="ECO:0000256" key="4">
    <source>
        <dbReference type="ARBA" id="ARBA00022692"/>
    </source>
</evidence>
<sequence length="432" mass="48119">MRHPKGFSHVAVWVLALLPGVLALPFLWPSLDQPREVLNALGRITGIWGLSLLLMAAALCCRVPGFDRPFGGLTKLWQLHHRLGAIAFLLLLAHPLLLSFAAAGISLDAAVSTLFSSQPASVWGWVALLALMAFMAPSFGFFGEPEYQRWKWLHRLSGVTVILALLHTGLLSRTLPGWLAWVLWSTLALLAISALSYRWLYARWRGRSSYRVTRVTHPARDVVELTLAPERQRLSYRSGQFIYLTPDRVGHIGHREEHPYTLSSAPDEQDLRVAIKDLGDASHAMLTVPEGTRLWVEGPYGDFFASNPARPELWVAGGIGITPFLGRVREAVRAGRPLQVHLIDCVQDETRFLFADELKGAFEGWPDSQLTVHYFYREGPLNQAFIKRVCPDVADRAVYVCGPLPLLERAREALSACGVPAGRLVTEEFVLL</sequence>
<keyword evidence="4 13" id="KW-0812">Transmembrane</keyword>
<evidence type="ECO:0000256" key="10">
    <source>
        <dbReference type="ARBA" id="ARBA00023004"/>
    </source>
</evidence>
<keyword evidence="7" id="KW-0274">FAD</keyword>
<dbReference type="RefSeq" id="WP_123637815.1">
    <property type="nucleotide sequence ID" value="NZ_RJUK01000001.1"/>
</dbReference>
<dbReference type="GO" id="GO:0016020">
    <property type="term" value="C:membrane"/>
    <property type="evidence" value="ECO:0007669"/>
    <property type="project" value="UniProtKB-SubCell"/>
</dbReference>
<reference evidence="15 16" key="1">
    <citation type="submission" date="2018-11" db="EMBL/GenBank/DDBJ databases">
        <title>Genomic Encyclopedia of Type Strains, Phase IV (KMG-IV): sequencing the most valuable type-strain genomes for metagenomic binning, comparative biology and taxonomic classification.</title>
        <authorList>
            <person name="Goeker M."/>
        </authorList>
    </citation>
    <scope>NUCLEOTIDE SEQUENCE [LARGE SCALE GENOMIC DNA]</scope>
    <source>
        <strain evidence="15 16">DSM 16974</strain>
    </source>
</reference>
<accession>A0A3N1NZG0</accession>
<dbReference type="SUPFAM" id="SSF63380">
    <property type="entry name" value="Riboflavin synthase domain-like"/>
    <property type="match status" value="1"/>
</dbReference>
<evidence type="ECO:0000256" key="13">
    <source>
        <dbReference type="SAM" id="Phobius"/>
    </source>
</evidence>
<keyword evidence="12 13" id="KW-0472">Membrane</keyword>
<evidence type="ECO:0000256" key="11">
    <source>
        <dbReference type="ARBA" id="ARBA00023014"/>
    </source>
</evidence>
<evidence type="ECO:0000256" key="6">
    <source>
        <dbReference type="ARBA" id="ARBA00022723"/>
    </source>
</evidence>
<protein>
    <submittedName>
        <fullName evidence="15">Putative ferric reductase</fullName>
    </submittedName>
</protein>
<dbReference type="Pfam" id="PF01794">
    <property type="entry name" value="Ferric_reduct"/>
    <property type="match status" value="1"/>
</dbReference>
<keyword evidence="11" id="KW-0411">Iron-sulfur</keyword>
<comment type="subcellular location">
    <subcellularLocation>
        <location evidence="2">Membrane</location>
        <topology evidence="2">Multi-pass membrane protein</topology>
    </subcellularLocation>
</comment>
<name>A0A3N1NZG0_9GAMM</name>
<evidence type="ECO:0000256" key="2">
    <source>
        <dbReference type="ARBA" id="ARBA00004141"/>
    </source>
</evidence>
<dbReference type="InterPro" id="IPR001433">
    <property type="entry name" value="OxRdtase_FAD/NAD-bd"/>
</dbReference>
<dbReference type="Pfam" id="PF00175">
    <property type="entry name" value="NAD_binding_1"/>
    <property type="match status" value="1"/>
</dbReference>
<comment type="cofactor">
    <cofactor evidence="1">
        <name>FAD</name>
        <dbReference type="ChEBI" id="CHEBI:57692"/>
    </cofactor>
</comment>
<evidence type="ECO:0000256" key="7">
    <source>
        <dbReference type="ARBA" id="ARBA00022827"/>
    </source>
</evidence>
<gene>
    <name evidence="15" type="ORF">EDC38_1321</name>
</gene>
<keyword evidence="10" id="KW-0408">Iron</keyword>
<comment type="caution">
    <text evidence="15">The sequence shown here is derived from an EMBL/GenBank/DDBJ whole genome shotgun (WGS) entry which is preliminary data.</text>
</comment>
<feature type="transmembrane region" description="Helical" evidence="13">
    <location>
        <begin position="86"/>
        <end position="107"/>
    </location>
</feature>
<evidence type="ECO:0000259" key="14">
    <source>
        <dbReference type="PROSITE" id="PS51384"/>
    </source>
</evidence>
<dbReference type="GO" id="GO:0050660">
    <property type="term" value="F:flavin adenine dinucleotide binding"/>
    <property type="evidence" value="ECO:0007669"/>
    <property type="project" value="TreeGrafter"/>
</dbReference>
<dbReference type="PANTHER" id="PTHR47354:SF8">
    <property type="entry name" value="1,2-PHENYLACETYL-COA EPOXIDASE, SUBUNIT E"/>
    <property type="match status" value="1"/>
</dbReference>
<dbReference type="PROSITE" id="PS51384">
    <property type="entry name" value="FAD_FR"/>
    <property type="match status" value="1"/>
</dbReference>
<feature type="transmembrane region" description="Helical" evidence="13">
    <location>
        <begin position="122"/>
        <end position="141"/>
    </location>
</feature>
<feature type="transmembrane region" description="Helical" evidence="13">
    <location>
        <begin position="47"/>
        <end position="65"/>
    </location>
</feature>
<evidence type="ECO:0000256" key="3">
    <source>
        <dbReference type="ARBA" id="ARBA00022630"/>
    </source>
</evidence>
<dbReference type="Gene3D" id="3.40.50.80">
    <property type="entry name" value="Nucleotide-binding domain of ferredoxin-NADP reductase (FNR) module"/>
    <property type="match status" value="1"/>
</dbReference>
<dbReference type="Proteomes" id="UP000273643">
    <property type="component" value="Unassembled WGS sequence"/>
</dbReference>
<evidence type="ECO:0000313" key="16">
    <source>
        <dbReference type="Proteomes" id="UP000273643"/>
    </source>
</evidence>
<keyword evidence="3" id="KW-0285">Flavoprotein</keyword>
<proteinExistence type="predicted"/>
<evidence type="ECO:0000256" key="5">
    <source>
        <dbReference type="ARBA" id="ARBA00022714"/>
    </source>
</evidence>
<organism evidence="15 16">
    <name type="scientific">Marinimicrobium koreense</name>
    <dbReference type="NCBI Taxonomy" id="306545"/>
    <lineage>
        <taxon>Bacteria</taxon>
        <taxon>Pseudomonadati</taxon>
        <taxon>Pseudomonadota</taxon>
        <taxon>Gammaproteobacteria</taxon>
        <taxon>Cellvibrionales</taxon>
        <taxon>Cellvibrionaceae</taxon>
        <taxon>Marinimicrobium</taxon>
    </lineage>
</organism>
<keyword evidence="9" id="KW-0560">Oxidoreductase</keyword>
<feature type="transmembrane region" description="Helical" evidence="13">
    <location>
        <begin position="178"/>
        <end position="201"/>
    </location>
</feature>
<feature type="transmembrane region" description="Helical" evidence="13">
    <location>
        <begin position="153"/>
        <end position="172"/>
    </location>
</feature>
<dbReference type="PANTHER" id="PTHR47354">
    <property type="entry name" value="NADH OXIDOREDUCTASE HCR"/>
    <property type="match status" value="1"/>
</dbReference>
<dbReference type="InterPro" id="IPR013130">
    <property type="entry name" value="Fe3_Rdtase_TM_dom"/>
</dbReference>
<keyword evidence="5" id="KW-0001">2Fe-2S</keyword>
<dbReference type="PRINTS" id="PR00410">
    <property type="entry name" value="PHEHYDRXLASE"/>
</dbReference>
<keyword evidence="6" id="KW-0479">Metal-binding</keyword>
<dbReference type="GO" id="GO:0046872">
    <property type="term" value="F:metal ion binding"/>
    <property type="evidence" value="ECO:0007669"/>
    <property type="project" value="UniProtKB-KW"/>
</dbReference>
<dbReference type="InterPro" id="IPR017927">
    <property type="entry name" value="FAD-bd_FR_type"/>
</dbReference>
<keyword evidence="16" id="KW-1185">Reference proteome</keyword>
<evidence type="ECO:0000256" key="8">
    <source>
        <dbReference type="ARBA" id="ARBA00022989"/>
    </source>
</evidence>
<keyword evidence="8 13" id="KW-1133">Transmembrane helix</keyword>
<feature type="domain" description="FAD-binding FR-type" evidence="14">
    <location>
        <begin position="205"/>
        <end position="306"/>
    </location>
</feature>
<evidence type="ECO:0000313" key="15">
    <source>
        <dbReference type="EMBL" id="ROQ20708.1"/>
    </source>
</evidence>
<dbReference type="InterPro" id="IPR039261">
    <property type="entry name" value="FNR_nucleotide-bd"/>
</dbReference>
<dbReference type="InterPro" id="IPR050415">
    <property type="entry name" value="MRET"/>
</dbReference>
<dbReference type="SUPFAM" id="SSF52343">
    <property type="entry name" value="Ferredoxin reductase-like, C-terminal NADP-linked domain"/>
    <property type="match status" value="1"/>
</dbReference>
<dbReference type="Pfam" id="PF08022">
    <property type="entry name" value="FAD_binding_8"/>
    <property type="match status" value="1"/>
</dbReference>
<dbReference type="OrthoDB" id="9796486at2"/>
<evidence type="ECO:0000256" key="9">
    <source>
        <dbReference type="ARBA" id="ARBA00023002"/>
    </source>
</evidence>
<dbReference type="GO" id="GO:0051537">
    <property type="term" value="F:2 iron, 2 sulfur cluster binding"/>
    <property type="evidence" value="ECO:0007669"/>
    <property type="project" value="UniProtKB-KW"/>
</dbReference>
<evidence type="ECO:0000256" key="1">
    <source>
        <dbReference type="ARBA" id="ARBA00001974"/>
    </source>
</evidence>